<dbReference type="AlphaFoldDB" id="A0A2W7NPE5"/>
<sequence>MTTEQQKALYTAHDLHIMRLAEAARLPGKNRILELMNYARLAGIRRIGIANCISLQKEADALKSILEQEFEVVAIDCKVAKLTTAELLDTDARGISCNPAAQAALLAEAKTELNVSVGLCMGHDMVFASHSHSPVTTLIVKDRAHRHNPCMALSAEMQY</sequence>
<dbReference type="InterPro" id="IPR014997">
    <property type="entry name" value="DUF1847"/>
</dbReference>
<evidence type="ECO:0000313" key="1">
    <source>
        <dbReference type="EMBL" id="PZX20017.1"/>
    </source>
</evidence>
<protein>
    <submittedName>
        <fullName evidence="1">Putative metal-binding protein</fullName>
    </submittedName>
</protein>
<keyword evidence="2" id="KW-1185">Reference proteome</keyword>
<reference evidence="1 2" key="1">
    <citation type="submission" date="2018-06" db="EMBL/GenBank/DDBJ databases">
        <title>Genomic Encyclopedia of Archaeal and Bacterial Type Strains, Phase II (KMG-II): from individual species to whole genera.</title>
        <authorList>
            <person name="Goeker M."/>
        </authorList>
    </citation>
    <scope>NUCLEOTIDE SEQUENCE [LARGE SCALE GENOMIC DNA]</scope>
    <source>
        <strain evidence="1 2">DSM 6779</strain>
    </source>
</reference>
<organism evidence="1 2">
    <name type="scientific">Breznakibacter xylanolyticus</name>
    <dbReference type="NCBI Taxonomy" id="990"/>
    <lineage>
        <taxon>Bacteria</taxon>
        <taxon>Pseudomonadati</taxon>
        <taxon>Bacteroidota</taxon>
        <taxon>Bacteroidia</taxon>
        <taxon>Marinilabiliales</taxon>
        <taxon>Marinilabiliaceae</taxon>
        <taxon>Breznakibacter</taxon>
    </lineage>
</organism>
<dbReference type="EMBL" id="QKZK01000003">
    <property type="protein sequence ID" value="PZX20017.1"/>
    <property type="molecule type" value="Genomic_DNA"/>
</dbReference>
<gene>
    <name evidence="1" type="ORF">LX69_00468</name>
</gene>
<dbReference type="Proteomes" id="UP000249239">
    <property type="component" value="Unassembled WGS sequence"/>
</dbReference>
<accession>A0A2W7NPE5</accession>
<dbReference type="RefSeq" id="WP_111444202.1">
    <property type="nucleotide sequence ID" value="NZ_QKZK01000003.1"/>
</dbReference>
<evidence type="ECO:0000313" key="2">
    <source>
        <dbReference type="Proteomes" id="UP000249239"/>
    </source>
</evidence>
<dbReference type="OrthoDB" id="9795204at2"/>
<comment type="caution">
    <text evidence="1">The sequence shown here is derived from an EMBL/GenBank/DDBJ whole genome shotgun (WGS) entry which is preliminary data.</text>
</comment>
<proteinExistence type="predicted"/>
<name>A0A2W7NPE5_9BACT</name>
<dbReference type="Pfam" id="PF08901">
    <property type="entry name" value="DUF1847"/>
    <property type="match status" value="1"/>
</dbReference>